<evidence type="ECO:0000313" key="3">
    <source>
        <dbReference type="Proteomes" id="UP000499080"/>
    </source>
</evidence>
<evidence type="ECO:0000313" key="2">
    <source>
        <dbReference type="EMBL" id="GBN29984.1"/>
    </source>
</evidence>
<dbReference type="EMBL" id="BGPR01007850">
    <property type="protein sequence ID" value="GBN29984.1"/>
    <property type="molecule type" value="Genomic_DNA"/>
</dbReference>
<organism evidence="2 3">
    <name type="scientific">Araneus ventricosus</name>
    <name type="common">Orbweaver spider</name>
    <name type="synonym">Epeira ventricosa</name>
    <dbReference type="NCBI Taxonomy" id="182803"/>
    <lineage>
        <taxon>Eukaryota</taxon>
        <taxon>Metazoa</taxon>
        <taxon>Ecdysozoa</taxon>
        <taxon>Arthropoda</taxon>
        <taxon>Chelicerata</taxon>
        <taxon>Arachnida</taxon>
        <taxon>Araneae</taxon>
        <taxon>Araneomorphae</taxon>
        <taxon>Entelegynae</taxon>
        <taxon>Araneoidea</taxon>
        <taxon>Araneidae</taxon>
        <taxon>Araneus</taxon>
    </lineage>
</organism>
<evidence type="ECO:0000313" key="1">
    <source>
        <dbReference type="EMBL" id="GBN29934.1"/>
    </source>
</evidence>
<keyword evidence="3" id="KW-1185">Reference proteome</keyword>
<dbReference type="AlphaFoldDB" id="A0A4Y2MUF5"/>
<name>A0A4Y2MUF5_ARAVE</name>
<sequence>MILKPLHPASFGHIVGKQQQGWYGYKIPEALCKLPVWIILLALLQRTQREDKRRAFSPYCLDIYKTSLFHNLLLPRFQKVDTFSQLKKYYSRNFSL</sequence>
<dbReference type="Proteomes" id="UP000499080">
    <property type="component" value="Unassembled WGS sequence"/>
</dbReference>
<reference evidence="2 3" key="1">
    <citation type="journal article" date="2019" name="Sci. Rep.">
        <title>Orb-weaving spider Araneus ventricosus genome elucidates the spidroin gene catalogue.</title>
        <authorList>
            <person name="Kono N."/>
            <person name="Nakamura H."/>
            <person name="Ohtoshi R."/>
            <person name="Moran D.A.P."/>
            <person name="Shinohara A."/>
            <person name="Yoshida Y."/>
            <person name="Fujiwara M."/>
            <person name="Mori M."/>
            <person name="Tomita M."/>
            <person name="Arakawa K."/>
        </authorList>
    </citation>
    <scope>NUCLEOTIDE SEQUENCE [LARGE SCALE GENOMIC DNA]</scope>
</reference>
<accession>A0A4Y2MUF5</accession>
<protein>
    <submittedName>
        <fullName evidence="2">Uncharacterized protein</fullName>
    </submittedName>
</protein>
<proteinExistence type="predicted"/>
<comment type="caution">
    <text evidence="2">The sequence shown here is derived from an EMBL/GenBank/DDBJ whole genome shotgun (WGS) entry which is preliminary data.</text>
</comment>
<gene>
    <name evidence="2" type="ORF">AVEN_248018_1</name>
    <name evidence="1" type="ORF">AVEN_249891_1</name>
</gene>
<dbReference type="EMBL" id="BGPR01007842">
    <property type="protein sequence ID" value="GBN29934.1"/>
    <property type="molecule type" value="Genomic_DNA"/>
</dbReference>